<dbReference type="InterPro" id="IPR001509">
    <property type="entry name" value="Epimerase_deHydtase"/>
</dbReference>
<evidence type="ECO:0000259" key="2">
    <source>
        <dbReference type="Pfam" id="PF01370"/>
    </source>
</evidence>
<dbReference type="GO" id="GO:0016616">
    <property type="term" value="F:oxidoreductase activity, acting on the CH-OH group of donors, NAD or NADP as acceptor"/>
    <property type="evidence" value="ECO:0007669"/>
    <property type="project" value="TreeGrafter"/>
</dbReference>
<dbReference type="AlphaFoldDB" id="A0A811NXB4"/>
<dbReference type="OrthoDB" id="2735536at2759"/>
<dbReference type="PANTHER" id="PTHR10366">
    <property type="entry name" value="NAD DEPENDENT EPIMERASE/DEHYDRATASE"/>
    <property type="match status" value="1"/>
</dbReference>
<evidence type="ECO:0000256" key="1">
    <source>
        <dbReference type="ARBA" id="ARBA00023002"/>
    </source>
</evidence>
<evidence type="ECO:0000313" key="4">
    <source>
        <dbReference type="Proteomes" id="UP000604825"/>
    </source>
</evidence>
<keyword evidence="4" id="KW-1185">Reference proteome</keyword>
<protein>
    <recommendedName>
        <fullName evidence="2">NAD-dependent epimerase/dehydratase domain-containing protein</fullName>
    </recommendedName>
</protein>
<dbReference type="InterPro" id="IPR050425">
    <property type="entry name" value="NAD(P)_dehydrat-like"/>
</dbReference>
<dbReference type="Gene3D" id="3.40.50.720">
    <property type="entry name" value="NAD(P)-binding Rossmann-like Domain"/>
    <property type="match status" value="2"/>
</dbReference>
<gene>
    <name evidence="3" type="ORF">NCGR_LOCUS21718</name>
</gene>
<dbReference type="PANTHER" id="PTHR10366:SF700">
    <property type="entry name" value="OS09G0262000 PROTEIN"/>
    <property type="match status" value="1"/>
</dbReference>
<dbReference type="SUPFAM" id="SSF51735">
    <property type="entry name" value="NAD(P)-binding Rossmann-fold domains"/>
    <property type="match status" value="1"/>
</dbReference>
<dbReference type="EMBL" id="CAJGYO010000005">
    <property type="protein sequence ID" value="CAD6231826.1"/>
    <property type="molecule type" value="Genomic_DNA"/>
</dbReference>
<reference evidence="3" key="1">
    <citation type="submission" date="2020-10" db="EMBL/GenBank/DDBJ databases">
        <authorList>
            <person name="Han B."/>
            <person name="Lu T."/>
            <person name="Zhao Q."/>
            <person name="Huang X."/>
            <person name="Zhao Y."/>
        </authorList>
    </citation>
    <scope>NUCLEOTIDE SEQUENCE</scope>
</reference>
<proteinExistence type="predicted"/>
<evidence type="ECO:0000313" key="3">
    <source>
        <dbReference type="EMBL" id="CAD6231826.1"/>
    </source>
</evidence>
<accession>A0A811NXB4</accession>
<name>A0A811NXB4_9POAL</name>
<dbReference type="InterPro" id="IPR036291">
    <property type="entry name" value="NAD(P)-bd_dom_sf"/>
</dbReference>
<dbReference type="Proteomes" id="UP000604825">
    <property type="component" value="Unassembled WGS sequence"/>
</dbReference>
<organism evidence="3 4">
    <name type="scientific">Miscanthus lutarioriparius</name>
    <dbReference type="NCBI Taxonomy" id="422564"/>
    <lineage>
        <taxon>Eukaryota</taxon>
        <taxon>Viridiplantae</taxon>
        <taxon>Streptophyta</taxon>
        <taxon>Embryophyta</taxon>
        <taxon>Tracheophyta</taxon>
        <taxon>Spermatophyta</taxon>
        <taxon>Magnoliopsida</taxon>
        <taxon>Liliopsida</taxon>
        <taxon>Poales</taxon>
        <taxon>Poaceae</taxon>
        <taxon>PACMAD clade</taxon>
        <taxon>Panicoideae</taxon>
        <taxon>Andropogonodae</taxon>
        <taxon>Andropogoneae</taxon>
        <taxon>Saccharinae</taxon>
        <taxon>Miscanthus</taxon>
    </lineage>
</organism>
<dbReference type="Pfam" id="PF01370">
    <property type="entry name" value="Epimerase"/>
    <property type="match status" value="1"/>
</dbReference>
<feature type="domain" description="NAD-dependent epimerase/dehydratase" evidence="2">
    <location>
        <begin position="10"/>
        <end position="79"/>
    </location>
</feature>
<sequence length="159" mass="17612">MAMPAGEPLVCVTGAGGFIASSLVKELLQRGYRVRGTARNPDQNIHVELLQNYYCFVKTVAERTAMEEASKRGIHLVVVVPAFTLGETLQPALHLAMCMLIVSYTKGTKKAYPNTVSGLRKPSYAAAHGRYLCIGQVVHRSEFVHMMRELFPQYPITTK</sequence>
<comment type="caution">
    <text evidence="3">The sequence shown here is derived from an EMBL/GenBank/DDBJ whole genome shotgun (WGS) entry which is preliminary data.</text>
</comment>
<keyword evidence="1" id="KW-0560">Oxidoreductase</keyword>